<feature type="non-terminal residue" evidence="1">
    <location>
        <position position="74"/>
    </location>
</feature>
<dbReference type="AlphaFoldDB" id="A0A1Y3B719"/>
<organism evidence="1 2">
    <name type="scientific">Euroglyphus maynei</name>
    <name type="common">Mayne's house dust mite</name>
    <dbReference type="NCBI Taxonomy" id="6958"/>
    <lineage>
        <taxon>Eukaryota</taxon>
        <taxon>Metazoa</taxon>
        <taxon>Ecdysozoa</taxon>
        <taxon>Arthropoda</taxon>
        <taxon>Chelicerata</taxon>
        <taxon>Arachnida</taxon>
        <taxon>Acari</taxon>
        <taxon>Acariformes</taxon>
        <taxon>Sarcoptiformes</taxon>
        <taxon>Astigmata</taxon>
        <taxon>Psoroptidia</taxon>
        <taxon>Analgoidea</taxon>
        <taxon>Pyroglyphidae</taxon>
        <taxon>Pyroglyphinae</taxon>
        <taxon>Euroglyphus</taxon>
    </lineage>
</organism>
<dbReference type="EMBL" id="MUJZ01043913">
    <property type="protein sequence ID" value="OTF75055.1"/>
    <property type="molecule type" value="Genomic_DNA"/>
</dbReference>
<sequence>MAIIGDENIDIIIDDDNCDNRNDVKNIHNNHIDNDEQQHFNQWIYCITVVNFDIEIGQSIECIYPKDAQLTEKE</sequence>
<evidence type="ECO:0000313" key="1">
    <source>
        <dbReference type="EMBL" id="OTF75055.1"/>
    </source>
</evidence>
<keyword evidence="2" id="KW-1185">Reference proteome</keyword>
<proteinExistence type="predicted"/>
<evidence type="ECO:0000313" key="2">
    <source>
        <dbReference type="Proteomes" id="UP000194236"/>
    </source>
</evidence>
<dbReference type="Proteomes" id="UP000194236">
    <property type="component" value="Unassembled WGS sequence"/>
</dbReference>
<comment type="caution">
    <text evidence="1">The sequence shown here is derived from an EMBL/GenBank/DDBJ whole genome shotgun (WGS) entry which is preliminary data.</text>
</comment>
<dbReference type="OrthoDB" id="10265409at2759"/>
<gene>
    <name evidence="1" type="ORF">BLA29_006741</name>
</gene>
<accession>A0A1Y3B719</accession>
<reference evidence="1 2" key="1">
    <citation type="submission" date="2017-03" db="EMBL/GenBank/DDBJ databases">
        <title>Genome Survey of Euroglyphus maynei.</title>
        <authorList>
            <person name="Arlian L.G."/>
            <person name="Morgan M.S."/>
            <person name="Rider S.D."/>
        </authorList>
    </citation>
    <scope>NUCLEOTIDE SEQUENCE [LARGE SCALE GENOMIC DNA]</scope>
    <source>
        <strain evidence="1">Arlian Lab</strain>
        <tissue evidence="1">Whole body</tissue>
    </source>
</reference>
<name>A0A1Y3B719_EURMA</name>
<protein>
    <submittedName>
        <fullName evidence="1">Uncharacterized protein</fullName>
    </submittedName>
</protein>